<dbReference type="InterPro" id="IPR002543">
    <property type="entry name" value="FtsK_dom"/>
</dbReference>
<feature type="region of interest" description="Disordered" evidence="4">
    <location>
        <begin position="553"/>
        <end position="573"/>
    </location>
</feature>
<dbReference type="Proteomes" id="UP001165590">
    <property type="component" value="Unassembled WGS sequence"/>
</dbReference>
<dbReference type="PROSITE" id="PS50901">
    <property type="entry name" value="FTSK"/>
    <property type="match status" value="1"/>
</dbReference>
<keyword evidence="1 3" id="KW-0547">Nucleotide-binding</keyword>
<evidence type="ECO:0000256" key="2">
    <source>
        <dbReference type="ARBA" id="ARBA00022840"/>
    </source>
</evidence>
<dbReference type="InterPro" id="IPR050206">
    <property type="entry name" value="FtsK/SpoIIIE/SftA"/>
</dbReference>
<sequence>MASKWTAQDGRTYPVDVRQHEDRLNSGTGTGLGAWLAHRAKPYTPPWIVTGAVGVAGAGASQMWADSAPAGVGLTLASVALTAAAWWAGKATGPQRRLHSAITVAAGSSWFTSAALAGPLTGPLPDLYLMGGATVALSWNIRQLMRTADGETSGESSSDKSLLEKVGLARTRLKDVKVEPNRVTVPYELPAGELTHEDAAKAIPRIASALDVPTTAIRHQEDPESARKGAFVIVPEDQLKTPTVWPGPFAPGQSVAVPLRVGVYDDGSDLVLPLLDAIHILIMGMTGSGKTEGALDVLLELFSRKDVVVWLADAAKAGQDFQPLLPAVDWAALDTPSAGAMVAAVQAVIPARTAWLRDHGYRSWEPAAAERQSDPAHSCAASGACGCPGMPYLVAWMEEAAKLLRDLGDDTFTGIAQEARSAGVSLVISMQRASGYQLSTDTRASLPAAMCFGVRGDDATFALPDEVLSAGANPAAWANKRKGYVYLVSAGVDEDLYANPARTFWTGPAGQYERMAGWVVDTFAGIRAEIDPVTGAAAARVAGDRFTNRRTLAGTPAAAPEPKSASSESASFAEVQESARHVAALVDPEDADADASADLPPVGVNVGIPQGKPSTEEARELLDELVSMLASVGPGTVAVRDVKPYLEKLGRDRSWVSKELKRLATEGRLAPTAEEGTYRLVPTLAGV</sequence>
<keyword evidence="2 3" id="KW-0067">ATP-binding</keyword>
<dbReference type="InterPro" id="IPR027417">
    <property type="entry name" value="P-loop_NTPase"/>
</dbReference>
<reference evidence="6" key="1">
    <citation type="journal article" date="2022" name="bioRxiv">
        <title>Discovery and biosynthetic assessment of Streptomyces ortus sp nov. isolated from a deep-sea sponge.</title>
        <authorList>
            <person name="Williams S.E."/>
        </authorList>
    </citation>
    <scope>NUCLEOTIDE SEQUENCE</scope>
    <source>
        <strain evidence="6">A15ISP2-DRY2</strain>
    </source>
</reference>
<feature type="domain" description="FtsK" evidence="5">
    <location>
        <begin position="267"/>
        <end position="461"/>
    </location>
</feature>
<name>A0ABT3V8M4_9ACTN</name>
<dbReference type="Gene3D" id="3.40.50.300">
    <property type="entry name" value="P-loop containing nucleotide triphosphate hydrolases"/>
    <property type="match status" value="1"/>
</dbReference>
<feature type="compositionally biased region" description="Low complexity" evidence="4">
    <location>
        <begin position="556"/>
        <end position="573"/>
    </location>
</feature>
<dbReference type="EMBL" id="JAIFZO010000002">
    <property type="protein sequence ID" value="MCX4236309.1"/>
    <property type="molecule type" value="Genomic_DNA"/>
</dbReference>
<evidence type="ECO:0000256" key="4">
    <source>
        <dbReference type="SAM" id="MobiDB-lite"/>
    </source>
</evidence>
<proteinExistence type="predicted"/>
<feature type="region of interest" description="Disordered" evidence="4">
    <location>
        <begin position="592"/>
        <end position="612"/>
    </location>
</feature>
<feature type="binding site" evidence="3">
    <location>
        <begin position="284"/>
        <end position="291"/>
    </location>
    <ligand>
        <name>ATP</name>
        <dbReference type="ChEBI" id="CHEBI:30616"/>
    </ligand>
</feature>
<dbReference type="RefSeq" id="WP_267028836.1">
    <property type="nucleotide sequence ID" value="NZ_JAIFZO010000002.1"/>
</dbReference>
<evidence type="ECO:0000259" key="5">
    <source>
        <dbReference type="PROSITE" id="PS50901"/>
    </source>
</evidence>
<organism evidence="6 7">
    <name type="scientific">Streptomyces ortus</name>
    <dbReference type="NCBI Taxonomy" id="2867268"/>
    <lineage>
        <taxon>Bacteria</taxon>
        <taxon>Bacillati</taxon>
        <taxon>Actinomycetota</taxon>
        <taxon>Actinomycetes</taxon>
        <taxon>Kitasatosporales</taxon>
        <taxon>Streptomycetaceae</taxon>
        <taxon>Streptomyces</taxon>
    </lineage>
</organism>
<dbReference type="PANTHER" id="PTHR22683">
    <property type="entry name" value="SPORULATION PROTEIN RELATED"/>
    <property type="match status" value="1"/>
</dbReference>
<comment type="caution">
    <text evidence="6">The sequence shown here is derived from an EMBL/GenBank/DDBJ whole genome shotgun (WGS) entry which is preliminary data.</text>
</comment>
<evidence type="ECO:0000313" key="7">
    <source>
        <dbReference type="Proteomes" id="UP001165590"/>
    </source>
</evidence>
<protein>
    <submittedName>
        <fullName evidence="6">Sporulation protein SsgA</fullName>
    </submittedName>
</protein>
<dbReference type="PANTHER" id="PTHR22683:SF41">
    <property type="entry name" value="DNA TRANSLOCASE FTSK"/>
    <property type="match status" value="1"/>
</dbReference>
<gene>
    <name evidence="6" type="ORF">K3769_26755</name>
</gene>
<evidence type="ECO:0000256" key="3">
    <source>
        <dbReference type="PROSITE-ProRule" id="PRU00289"/>
    </source>
</evidence>
<evidence type="ECO:0000313" key="6">
    <source>
        <dbReference type="EMBL" id="MCX4236309.1"/>
    </source>
</evidence>
<dbReference type="SUPFAM" id="SSF52540">
    <property type="entry name" value="P-loop containing nucleoside triphosphate hydrolases"/>
    <property type="match status" value="1"/>
</dbReference>
<dbReference type="NCBIfam" id="NF041214">
    <property type="entry name" value="plasmid_TraB"/>
    <property type="match status" value="1"/>
</dbReference>
<accession>A0ABT3V8M4</accession>
<evidence type="ECO:0000256" key="1">
    <source>
        <dbReference type="ARBA" id="ARBA00022741"/>
    </source>
</evidence>
<keyword evidence="7" id="KW-1185">Reference proteome</keyword>